<evidence type="ECO:0000313" key="1">
    <source>
        <dbReference type="EMBL" id="KOX80078.1"/>
    </source>
</evidence>
<reference evidence="1 2" key="1">
    <citation type="submission" date="2015-07" db="EMBL/GenBank/DDBJ databases">
        <title>The genome of Melipona quadrifasciata.</title>
        <authorList>
            <person name="Pan H."/>
            <person name="Kapheim K."/>
        </authorList>
    </citation>
    <scope>NUCLEOTIDE SEQUENCE [LARGE SCALE GENOMIC DNA]</scope>
    <source>
        <strain evidence="1">0111107301</strain>
        <tissue evidence="1">Whole body</tissue>
    </source>
</reference>
<gene>
    <name evidence="1" type="ORF">WN51_08982</name>
</gene>
<evidence type="ECO:0000313" key="2">
    <source>
        <dbReference type="Proteomes" id="UP000053105"/>
    </source>
</evidence>
<dbReference type="AlphaFoldDB" id="A0A0N0U795"/>
<name>A0A0N0U795_9HYME</name>
<organism evidence="1 2">
    <name type="scientific">Melipona quadrifasciata</name>
    <dbReference type="NCBI Taxonomy" id="166423"/>
    <lineage>
        <taxon>Eukaryota</taxon>
        <taxon>Metazoa</taxon>
        <taxon>Ecdysozoa</taxon>
        <taxon>Arthropoda</taxon>
        <taxon>Hexapoda</taxon>
        <taxon>Insecta</taxon>
        <taxon>Pterygota</taxon>
        <taxon>Neoptera</taxon>
        <taxon>Endopterygota</taxon>
        <taxon>Hymenoptera</taxon>
        <taxon>Apocrita</taxon>
        <taxon>Aculeata</taxon>
        <taxon>Apoidea</taxon>
        <taxon>Anthophila</taxon>
        <taxon>Apidae</taxon>
        <taxon>Melipona</taxon>
    </lineage>
</organism>
<keyword evidence="2" id="KW-1185">Reference proteome</keyword>
<proteinExistence type="predicted"/>
<accession>A0A0N0U795</accession>
<dbReference type="EMBL" id="KQ435708">
    <property type="protein sequence ID" value="KOX80078.1"/>
    <property type="molecule type" value="Genomic_DNA"/>
</dbReference>
<dbReference type="Proteomes" id="UP000053105">
    <property type="component" value="Unassembled WGS sequence"/>
</dbReference>
<sequence>MTIKFSVSKKDLCVDKLWSSGAGKRNPGKLESLKRGENLRLKRDAARREKKKRESLRCTECFYRENVALTQQDRREKMFLVNIVLFRRSRDEG</sequence>
<protein>
    <submittedName>
        <fullName evidence="1">Uncharacterized protein</fullName>
    </submittedName>
</protein>